<dbReference type="InterPro" id="IPR036388">
    <property type="entry name" value="WH-like_DNA-bd_sf"/>
</dbReference>
<keyword evidence="6" id="KW-1185">Reference proteome</keyword>
<feature type="domain" description="HTH gntR-type" evidence="4">
    <location>
        <begin position="8"/>
        <end position="76"/>
    </location>
</feature>
<keyword evidence="2" id="KW-0238">DNA-binding</keyword>
<dbReference type="Gene3D" id="1.10.10.10">
    <property type="entry name" value="Winged helix-like DNA-binding domain superfamily/Winged helix DNA-binding domain"/>
    <property type="match status" value="1"/>
</dbReference>
<evidence type="ECO:0000313" key="5">
    <source>
        <dbReference type="EMBL" id="MFC0273314.1"/>
    </source>
</evidence>
<dbReference type="InterPro" id="IPR011663">
    <property type="entry name" value="UTRA"/>
</dbReference>
<dbReference type="InterPro" id="IPR028978">
    <property type="entry name" value="Chorismate_lyase_/UTRA_dom_sf"/>
</dbReference>
<dbReference type="Proteomes" id="UP001589854">
    <property type="component" value="Unassembled WGS sequence"/>
</dbReference>
<dbReference type="InterPro" id="IPR050679">
    <property type="entry name" value="Bact_HTH_transcr_reg"/>
</dbReference>
<reference evidence="5 6" key="1">
    <citation type="submission" date="2024-09" db="EMBL/GenBank/DDBJ databases">
        <authorList>
            <person name="Sun Q."/>
            <person name="Mori K."/>
        </authorList>
    </citation>
    <scope>NUCLEOTIDE SEQUENCE [LARGE SCALE GENOMIC DNA]</scope>
    <source>
        <strain evidence="5 6">CCM 7228</strain>
    </source>
</reference>
<gene>
    <name evidence="5" type="ORF">ACFFIX_18075</name>
</gene>
<dbReference type="CDD" id="cd07377">
    <property type="entry name" value="WHTH_GntR"/>
    <property type="match status" value="1"/>
</dbReference>
<accession>A0ABV6GIC1</accession>
<evidence type="ECO:0000256" key="2">
    <source>
        <dbReference type="ARBA" id="ARBA00023125"/>
    </source>
</evidence>
<name>A0ABV6GIC1_9BACI</name>
<dbReference type="RefSeq" id="WP_378936603.1">
    <property type="nucleotide sequence ID" value="NZ_JBHLVO010000019.1"/>
</dbReference>
<evidence type="ECO:0000259" key="4">
    <source>
        <dbReference type="PROSITE" id="PS50949"/>
    </source>
</evidence>
<protein>
    <submittedName>
        <fullName evidence="5">GntR family transcriptional regulator</fullName>
    </submittedName>
</protein>
<dbReference type="SMART" id="SM00866">
    <property type="entry name" value="UTRA"/>
    <property type="match status" value="1"/>
</dbReference>
<dbReference type="Gene3D" id="3.40.1410.10">
    <property type="entry name" value="Chorismate lyase-like"/>
    <property type="match status" value="1"/>
</dbReference>
<dbReference type="PROSITE" id="PS50949">
    <property type="entry name" value="HTH_GNTR"/>
    <property type="match status" value="1"/>
</dbReference>
<dbReference type="PRINTS" id="PR00035">
    <property type="entry name" value="HTHGNTR"/>
</dbReference>
<dbReference type="InterPro" id="IPR036390">
    <property type="entry name" value="WH_DNA-bd_sf"/>
</dbReference>
<keyword evidence="1" id="KW-0805">Transcription regulation</keyword>
<dbReference type="SMART" id="SM00345">
    <property type="entry name" value="HTH_GNTR"/>
    <property type="match status" value="1"/>
</dbReference>
<dbReference type="EMBL" id="JBHLVO010000019">
    <property type="protein sequence ID" value="MFC0273314.1"/>
    <property type="molecule type" value="Genomic_DNA"/>
</dbReference>
<dbReference type="PANTHER" id="PTHR44846">
    <property type="entry name" value="MANNOSYL-D-GLYCERATE TRANSPORT/METABOLISM SYSTEM REPRESSOR MNGR-RELATED"/>
    <property type="match status" value="1"/>
</dbReference>
<comment type="caution">
    <text evidence="5">The sequence shown here is derived from an EMBL/GenBank/DDBJ whole genome shotgun (WGS) entry which is preliminary data.</text>
</comment>
<evidence type="ECO:0000313" key="6">
    <source>
        <dbReference type="Proteomes" id="UP001589854"/>
    </source>
</evidence>
<evidence type="ECO:0000256" key="1">
    <source>
        <dbReference type="ARBA" id="ARBA00023015"/>
    </source>
</evidence>
<dbReference type="PANTHER" id="PTHR44846:SF1">
    <property type="entry name" value="MANNOSYL-D-GLYCERATE TRANSPORT_METABOLISM SYSTEM REPRESSOR MNGR-RELATED"/>
    <property type="match status" value="1"/>
</dbReference>
<keyword evidence="3" id="KW-0804">Transcription</keyword>
<sequence length="240" mass="27301">MIDKSSPVPIYHQIEEQLKTQIEEGTLMSDSALPSEREYAETFQVSRMTVRQALNNLVNDGFLYRQKGRGTFVSKQKVEQKLLGLTSFTEDMVARGLSPSNKLITFEVFPASDRIAKQLQIPPTTPVYEIQRVRLADGIPMAIETSYLPASLIKGLTKEIINHSLYNYVENTLSLKIERATQQLEASIARESETKLLQIDKGAPILLISRTSFLKDGTPFEFVKSAYRADRYKFVHHMDR</sequence>
<dbReference type="SUPFAM" id="SSF64288">
    <property type="entry name" value="Chorismate lyase-like"/>
    <property type="match status" value="1"/>
</dbReference>
<organism evidence="5 6">
    <name type="scientific">Metabacillus herbersteinensis</name>
    <dbReference type="NCBI Taxonomy" id="283816"/>
    <lineage>
        <taxon>Bacteria</taxon>
        <taxon>Bacillati</taxon>
        <taxon>Bacillota</taxon>
        <taxon>Bacilli</taxon>
        <taxon>Bacillales</taxon>
        <taxon>Bacillaceae</taxon>
        <taxon>Metabacillus</taxon>
    </lineage>
</organism>
<proteinExistence type="predicted"/>
<dbReference type="SUPFAM" id="SSF46785">
    <property type="entry name" value="Winged helix' DNA-binding domain"/>
    <property type="match status" value="1"/>
</dbReference>
<dbReference type="InterPro" id="IPR000524">
    <property type="entry name" value="Tscrpt_reg_HTH_GntR"/>
</dbReference>
<dbReference type="Pfam" id="PF00392">
    <property type="entry name" value="GntR"/>
    <property type="match status" value="1"/>
</dbReference>
<evidence type="ECO:0000256" key="3">
    <source>
        <dbReference type="ARBA" id="ARBA00023163"/>
    </source>
</evidence>
<dbReference type="Pfam" id="PF07702">
    <property type="entry name" value="UTRA"/>
    <property type="match status" value="1"/>
</dbReference>